<proteinExistence type="predicted"/>
<evidence type="ECO:0000313" key="4">
    <source>
        <dbReference type="Proteomes" id="UP000183071"/>
    </source>
</evidence>
<dbReference type="OrthoDB" id="1425020at2"/>
<dbReference type="PATRIC" id="fig|1300348.6.peg.1450"/>
<evidence type="ECO:0000313" key="3">
    <source>
        <dbReference type="Proteomes" id="UP000037716"/>
    </source>
</evidence>
<keyword evidence="4" id="KW-1185">Reference proteome</keyword>
<dbReference type="PROSITE" id="PS51257">
    <property type="entry name" value="PROKAR_LIPOPROTEIN"/>
    <property type="match status" value="1"/>
</dbReference>
<protein>
    <recommendedName>
        <fullName evidence="5">Lipoprotein</fullName>
    </recommendedName>
</protein>
<dbReference type="EMBL" id="LGBR01000001">
    <property type="protein sequence ID" value="KOY51891.1"/>
    <property type="molecule type" value="Genomic_DNA"/>
</dbReference>
<comment type="caution">
    <text evidence="1">The sequence shown here is derived from an EMBL/GenBank/DDBJ whole genome shotgun (WGS) entry which is preliminary data.</text>
</comment>
<sequence length="132" mass="15290">MRLLQKTLYTVGFLLILGCSEYGDKLQYQKTEVYYTNLIEKEEAEKLGDFLVSSKFAGENEKSVQLSKNEENNHYEFRMVTTKKAAESETYEAIFKIYAKQLSDSVFNSSPVDFHVCDNTFKTLKIIPFNLL</sequence>
<dbReference type="EMBL" id="FNUE01000001">
    <property type="protein sequence ID" value="SEE00454.1"/>
    <property type="molecule type" value="Genomic_DNA"/>
</dbReference>
<evidence type="ECO:0008006" key="5">
    <source>
        <dbReference type="Google" id="ProtNLM"/>
    </source>
</evidence>
<name>A0A0M9CG09_9FLAO</name>
<evidence type="ECO:0000313" key="2">
    <source>
        <dbReference type="EMBL" id="SEE00454.1"/>
    </source>
</evidence>
<dbReference type="RefSeq" id="WP_053974036.1">
    <property type="nucleotide sequence ID" value="NZ_FNUE01000001.1"/>
</dbReference>
<gene>
    <name evidence="1" type="ORF">I602_1451</name>
    <name evidence="2" type="ORF">SAMN05444353_0317</name>
</gene>
<reference evidence="1 3" key="1">
    <citation type="submission" date="2015-07" db="EMBL/GenBank/DDBJ databases">
        <title>Genome of Polaribacter dokdonenesis DSW-5, isolated from seawater off Dokdo in Korea.</title>
        <authorList>
            <person name="Yoon K."/>
            <person name="Song J.Y."/>
            <person name="Kim J.F."/>
        </authorList>
    </citation>
    <scope>NUCLEOTIDE SEQUENCE [LARGE SCALE GENOMIC DNA]</scope>
    <source>
        <strain evidence="1 3">DSW-5</strain>
    </source>
</reference>
<accession>A0A0M9CG09</accession>
<dbReference type="Proteomes" id="UP000183071">
    <property type="component" value="Unassembled WGS sequence"/>
</dbReference>
<evidence type="ECO:0000313" key="1">
    <source>
        <dbReference type="EMBL" id="KOY51891.1"/>
    </source>
</evidence>
<dbReference type="STRING" id="1300348.I602_1451"/>
<dbReference type="Proteomes" id="UP000037716">
    <property type="component" value="Unassembled WGS sequence"/>
</dbReference>
<dbReference type="AlphaFoldDB" id="A0A0M9CG09"/>
<organism evidence="1 3">
    <name type="scientific">Polaribacter dokdonensis DSW-5</name>
    <dbReference type="NCBI Taxonomy" id="1300348"/>
    <lineage>
        <taxon>Bacteria</taxon>
        <taxon>Pseudomonadati</taxon>
        <taxon>Bacteroidota</taxon>
        <taxon>Flavobacteriia</taxon>
        <taxon>Flavobacteriales</taxon>
        <taxon>Flavobacteriaceae</taxon>
    </lineage>
</organism>
<reference evidence="2 4" key="2">
    <citation type="submission" date="2016-10" db="EMBL/GenBank/DDBJ databases">
        <authorList>
            <person name="Varghese N."/>
            <person name="Submissions S."/>
        </authorList>
    </citation>
    <scope>NUCLEOTIDE SEQUENCE [LARGE SCALE GENOMIC DNA]</scope>
    <source>
        <strain evidence="2 4">DSW-5</strain>
    </source>
</reference>